<dbReference type="PANTHER" id="PTHR40050:SF1">
    <property type="entry name" value="INNER SPORE COAT PROTEIN H"/>
    <property type="match status" value="1"/>
</dbReference>
<sequence>MKMRGLRRFLAAAIALTLPILLLLLGEASCDAGGAATVVVSAPPNAPSSSSSSLSVTVNEVMARNGGTLRDESGSSPDWIELLVKPRGGGAAPPSVNLGGYAVTDDPEHKEVWALPDREVPLTRGGVAHVVIFASGRNATTTAAAAPLHASFKLSDGGEYLAVLDAEGQVVDSVTFSSQYEDVSWGRDSAGSAGHLSRPTPGARNSALVAEGTPLLKRVTKSVSPPPTIEDDITVRACLAVLGEEGRERDPSSAKVELRYKVNFERKEYAVRMEPAGGNGTYCGKSGEATGYQEYVGVLRHKGFSGAAGAHPGDMVRWYVTAENGIGASARSPALDVVAESSADLPRYHGTVVLGAKSTLADLTSQVDKLYWFIQEKDKWAIEKSQCSAFPCLADKDGAHEARCSIYFQGRFYDNVKMRQRGISALLWPKKKFKVDFKGANFKIKLPGDEDISVEEFNLQSHWEEPGEETYMRENIASDFFKDAGLPVFETLHVEVVQNGRFYGLYSIVEQIDENFLKRIGYNPKGHLYKAFSGTASNLNDRVPERLMDKVYRRGNRVEDEDDWSDLHALTQSLAGKNRKYSGVEEYLYNHANIPELVNELALQAAILNQDRCTKNYYVYYDTDMEEWSRFPWDLEAVMGISSALGGVPAPDYCMLVCPQFNSPLYCDSDHPQDPLPNYGSPQAKHYVRKATVVPGLETPEKNYNHLTDALLDTPSIREMYLRRLKTIVDKYLATDYLKDRVNHYYGQIKEIAKKDDSKWGTGDIWEGYEQLLKEQLPQRKQQLMSMYAAGGPEPLLPESQDPSKATVEIKNAYVPANGEYMTSIEVHNPHDFAVDVSGWVVTNSKNVTSARQYPKSKSYCSDVEPKQSDYSCKDIVAWGSCEQGSVKKKGICRKSCGDCRLRSGPLRFTLAAGTVIPSKSSLFITDDVVAYRKSLRQHNMFQHAVGPVDGDLKTYSKKDGFAVYNDLNQKVF</sequence>
<accession>A0A5B8MG35</accession>
<dbReference type="EMBL" id="CP031034">
    <property type="protein sequence ID" value="QDZ18300.1"/>
    <property type="molecule type" value="Genomic_DNA"/>
</dbReference>
<feature type="chain" id="PRO_5022911821" evidence="1">
    <location>
        <begin position="31"/>
        <end position="973"/>
    </location>
</feature>
<dbReference type="OrthoDB" id="544728at2759"/>
<dbReference type="Proteomes" id="UP000316726">
    <property type="component" value="Chromosome 1"/>
</dbReference>
<feature type="domain" description="LTD" evidence="2">
    <location>
        <begin position="43"/>
        <end position="178"/>
    </location>
</feature>
<evidence type="ECO:0000313" key="4">
    <source>
        <dbReference type="Proteomes" id="UP000316726"/>
    </source>
</evidence>
<feature type="signal peptide" evidence="1">
    <location>
        <begin position="1"/>
        <end position="30"/>
    </location>
</feature>
<keyword evidence="3" id="KW-0167">Capsid protein</keyword>
<keyword evidence="1" id="KW-0732">Signal</keyword>
<keyword evidence="3" id="KW-0946">Virion</keyword>
<keyword evidence="4" id="KW-1185">Reference proteome</keyword>
<reference evidence="3 4" key="1">
    <citation type="submission" date="2018-07" db="EMBL/GenBank/DDBJ databases">
        <title>The complete nuclear genome of the prasinophyte Chloropicon primus (CCMP1205).</title>
        <authorList>
            <person name="Pombert J.-F."/>
            <person name="Otis C."/>
            <person name="Turmel M."/>
            <person name="Lemieux C."/>
        </authorList>
    </citation>
    <scope>NUCLEOTIDE SEQUENCE [LARGE SCALE GENOMIC DNA]</scope>
    <source>
        <strain evidence="3 4">CCMP1205</strain>
    </source>
</reference>
<dbReference type="STRING" id="1764295.A0A5B8MG35"/>
<dbReference type="InterPro" id="IPR001322">
    <property type="entry name" value="Lamin_tail_dom"/>
</dbReference>
<dbReference type="InterPro" id="IPR014867">
    <property type="entry name" value="Spore_coat_CotH_CotH2/3/7"/>
</dbReference>
<name>A0A5B8MG35_9CHLO</name>
<organism evidence="3 4">
    <name type="scientific">Chloropicon primus</name>
    <dbReference type="NCBI Taxonomy" id="1764295"/>
    <lineage>
        <taxon>Eukaryota</taxon>
        <taxon>Viridiplantae</taxon>
        <taxon>Chlorophyta</taxon>
        <taxon>Chloropicophyceae</taxon>
        <taxon>Chloropicales</taxon>
        <taxon>Chloropicaceae</taxon>
        <taxon>Chloropicon</taxon>
    </lineage>
</organism>
<protein>
    <submittedName>
        <fullName evidence="3">Spore coat protein CotH</fullName>
    </submittedName>
</protein>
<evidence type="ECO:0000259" key="2">
    <source>
        <dbReference type="PROSITE" id="PS51841"/>
    </source>
</evidence>
<proteinExistence type="predicted"/>
<dbReference type="PROSITE" id="PS51841">
    <property type="entry name" value="LTD"/>
    <property type="match status" value="1"/>
</dbReference>
<evidence type="ECO:0000256" key="1">
    <source>
        <dbReference type="SAM" id="SignalP"/>
    </source>
</evidence>
<evidence type="ECO:0000313" key="3">
    <source>
        <dbReference type="EMBL" id="QDZ18300.1"/>
    </source>
</evidence>
<dbReference type="Pfam" id="PF08757">
    <property type="entry name" value="CotH"/>
    <property type="match status" value="1"/>
</dbReference>
<dbReference type="AlphaFoldDB" id="A0A5B8MG35"/>
<dbReference type="PANTHER" id="PTHR40050">
    <property type="entry name" value="INNER SPORE COAT PROTEIN H"/>
    <property type="match status" value="1"/>
</dbReference>
<gene>
    <name evidence="3" type="ORF">A3770_01p08180</name>
</gene>